<dbReference type="SFLD" id="SFLDS00029">
    <property type="entry name" value="Radical_SAM"/>
    <property type="match status" value="1"/>
</dbReference>
<feature type="domain" description="Radical SAM core" evidence="5">
    <location>
        <begin position="104"/>
        <end position="315"/>
    </location>
</feature>
<keyword evidence="7" id="KW-1185">Reference proteome</keyword>
<dbReference type="InterPro" id="IPR050377">
    <property type="entry name" value="Radical_SAM_PqqE_MftC-like"/>
</dbReference>
<dbReference type="Proteomes" id="UP000190140">
    <property type="component" value="Unassembled WGS sequence"/>
</dbReference>
<keyword evidence="2" id="KW-0479">Metal-binding</keyword>
<dbReference type="PANTHER" id="PTHR11228">
    <property type="entry name" value="RADICAL SAM DOMAIN PROTEIN"/>
    <property type="match status" value="1"/>
</dbReference>
<reference evidence="6 7" key="1">
    <citation type="submission" date="2017-03" db="EMBL/GenBank/DDBJ databases">
        <title>Genome sequence of Clostridium thermoalcaliphilum DSM 7309.</title>
        <authorList>
            <person name="Poehlein A."/>
            <person name="Daniel R."/>
        </authorList>
    </citation>
    <scope>NUCLEOTIDE SEQUENCE [LARGE SCALE GENOMIC DNA]</scope>
    <source>
        <strain evidence="6 7">DSM 7309</strain>
    </source>
</reference>
<name>A0A1V4I7B8_9FIRM</name>
<dbReference type="InterPro" id="IPR023885">
    <property type="entry name" value="4Fe4S-binding_SPASM_dom"/>
</dbReference>
<dbReference type="InterPro" id="IPR006638">
    <property type="entry name" value="Elp3/MiaA/NifB-like_rSAM"/>
</dbReference>
<dbReference type="Gene3D" id="1.10.10.1150">
    <property type="entry name" value="Coenzyme PQQ synthesis protein D (PqqD)"/>
    <property type="match status" value="1"/>
</dbReference>
<evidence type="ECO:0000259" key="5">
    <source>
        <dbReference type="PROSITE" id="PS51918"/>
    </source>
</evidence>
<dbReference type="Pfam" id="PF04055">
    <property type="entry name" value="Radical_SAM"/>
    <property type="match status" value="1"/>
</dbReference>
<dbReference type="Gene3D" id="3.20.20.70">
    <property type="entry name" value="Aldolase class I"/>
    <property type="match status" value="1"/>
</dbReference>
<evidence type="ECO:0000256" key="1">
    <source>
        <dbReference type="ARBA" id="ARBA00022691"/>
    </source>
</evidence>
<dbReference type="SMART" id="SM00729">
    <property type="entry name" value="Elp3"/>
    <property type="match status" value="1"/>
</dbReference>
<dbReference type="Pfam" id="PF05402">
    <property type="entry name" value="PqqD"/>
    <property type="match status" value="1"/>
</dbReference>
<dbReference type="EMBL" id="MZGW01000003">
    <property type="protein sequence ID" value="OPJ55871.1"/>
    <property type="molecule type" value="Genomic_DNA"/>
</dbReference>
<dbReference type="InterPro" id="IPR008792">
    <property type="entry name" value="PQQD"/>
</dbReference>
<dbReference type="Pfam" id="PF13186">
    <property type="entry name" value="SPASM"/>
    <property type="match status" value="1"/>
</dbReference>
<dbReference type="PROSITE" id="PS51918">
    <property type="entry name" value="RADICAL_SAM"/>
    <property type="match status" value="1"/>
</dbReference>
<dbReference type="InterPro" id="IPR013785">
    <property type="entry name" value="Aldolase_TIM"/>
</dbReference>
<accession>A0A1V4I7B8</accession>
<dbReference type="GO" id="GO:0046872">
    <property type="term" value="F:metal ion binding"/>
    <property type="evidence" value="ECO:0007669"/>
    <property type="project" value="UniProtKB-KW"/>
</dbReference>
<dbReference type="InterPro" id="IPR041881">
    <property type="entry name" value="PqqD_sf"/>
</dbReference>
<organism evidence="6 7">
    <name type="scientific">Alkalithermobacter paradoxus</name>
    <dbReference type="NCBI Taxonomy" id="29349"/>
    <lineage>
        <taxon>Bacteria</taxon>
        <taxon>Bacillati</taxon>
        <taxon>Bacillota</taxon>
        <taxon>Clostridia</taxon>
        <taxon>Peptostreptococcales</taxon>
        <taxon>Tepidibacteraceae</taxon>
        <taxon>Alkalithermobacter</taxon>
    </lineage>
</organism>
<dbReference type="STRING" id="29349.CLOTH_10490"/>
<evidence type="ECO:0000256" key="3">
    <source>
        <dbReference type="ARBA" id="ARBA00023004"/>
    </source>
</evidence>
<proteinExistence type="predicted"/>
<dbReference type="GO" id="GO:0051536">
    <property type="term" value="F:iron-sulfur cluster binding"/>
    <property type="evidence" value="ECO:0007669"/>
    <property type="project" value="UniProtKB-KW"/>
</dbReference>
<keyword evidence="1" id="KW-0949">S-adenosyl-L-methionine</keyword>
<evidence type="ECO:0000313" key="7">
    <source>
        <dbReference type="Proteomes" id="UP000190140"/>
    </source>
</evidence>
<gene>
    <name evidence="6" type="primary">albA_2</name>
    <name evidence="6" type="ORF">CLOTH_10490</name>
</gene>
<dbReference type="CDD" id="cd01335">
    <property type="entry name" value="Radical_SAM"/>
    <property type="match status" value="1"/>
</dbReference>
<dbReference type="NCBIfam" id="TIGR04085">
    <property type="entry name" value="rSAM_more_4Fe4S"/>
    <property type="match status" value="1"/>
</dbReference>
<keyword evidence="4" id="KW-0411">Iron-sulfur</keyword>
<dbReference type="AlphaFoldDB" id="A0A1V4I7B8"/>
<dbReference type="SFLD" id="SFLDG01067">
    <property type="entry name" value="SPASM/twitch_domain_containing"/>
    <property type="match status" value="1"/>
</dbReference>
<keyword evidence="3" id="KW-0408">Iron</keyword>
<dbReference type="SUPFAM" id="SSF102114">
    <property type="entry name" value="Radical SAM enzymes"/>
    <property type="match status" value="1"/>
</dbReference>
<evidence type="ECO:0000256" key="4">
    <source>
        <dbReference type="ARBA" id="ARBA00023014"/>
    </source>
</evidence>
<dbReference type="PANTHER" id="PTHR11228:SF7">
    <property type="entry name" value="PQQA PEPTIDE CYCLASE"/>
    <property type="match status" value="1"/>
</dbReference>
<dbReference type="GO" id="GO:0003824">
    <property type="term" value="F:catalytic activity"/>
    <property type="evidence" value="ECO:0007669"/>
    <property type="project" value="InterPro"/>
</dbReference>
<evidence type="ECO:0000256" key="2">
    <source>
        <dbReference type="ARBA" id="ARBA00022723"/>
    </source>
</evidence>
<dbReference type="InterPro" id="IPR058240">
    <property type="entry name" value="rSAM_sf"/>
</dbReference>
<protein>
    <submittedName>
        <fullName evidence="6">Antilisterial bacteriocin subtilosin biosynthesis protein AlbA</fullName>
    </submittedName>
</protein>
<comment type="caution">
    <text evidence="6">The sequence shown here is derived from an EMBL/GenBank/DDBJ whole genome shotgun (WGS) entry which is preliminary data.</text>
</comment>
<evidence type="ECO:0000313" key="6">
    <source>
        <dbReference type="EMBL" id="OPJ55871.1"/>
    </source>
</evidence>
<dbReference type="SFLD" id="SFLDG01386">
    <property type="entry name" value="main_SPASM_domain-containing"/>
    <property type="match status" value="1"/>
</dbReference>
<dbReference type="InterPro" id="IPR007197">
    <property type="entry name" value="rSAM"/>
</dbReference>
<sequence>MYIRLRKEIKIKKSYMGALITKYSDEGVEIFDVNPSGLEILLLCDGTHTESEIIEIIRNMYNIDDEYILYNIKSFLEEYFEKEVLEYCEKKERIIINEKGDENLIIPISLSLELTNSCQLRCVHCFNSSGIMRDNELTVNEFINIAQQFSELGTQTIFLTGGEPFIKKDVNKLIDFVAKEFSTVNIASNAYTLEEETIELISKHKNISIQVSIDGIENTHDKIRGVLGAYNKTIKNIKKLCEFKIPVAISFTMNDKNVNELEGVIKKAKEIGCIGVNIGLTSNSGRAKQNNIPTKIAKDFASKLVESHNKFSTPDFFVGLDICETKIKDFFESIEYANKCGAGYNVIHIFADGRVSMCPAIKKINLGNVRNQSISEILQHNNIERVMNIPTPTKDICGDCEQYNMCGNCIASMLEKSREECVVIRDIQL</sequence>